<dbReference type="SUPFAM" id="SSF55271">
    <property type="entry name" value="DNA repair protein MutS, domain I"/>
    <property type="match status" value="1"/>
</dbReference>
<comment type="function">
    <text evidence="8 9">This protein is involved in the repair of mismatches in DNA. It is possible that it carries out the mismatch recognition step. This protein has a weak ATPase activity.</text>
</comment>
<dbReference type="RefSeq" id="WP_092483222.1">
    <property type="nucleotide sequence ID" value="NZ_FOYM01000013.1"/>
</dbReference>
<evidence type="ECO:0000313" key="13">
    <source>
        <dbReference type="Proteomes" id="UP000199584"/>
    </source>
</evidence>
<keyword evidence="13" id="KW-1185">Reference proteome</keyword>
<dbReference type="Pfam" id="PF01624">
    <property type="entry name" value="MutS_I"/>
    <property type="match status" value="1"/>
</dbReference>
<proteinExistence type="inferred from homology"/>
<dbReference type="SUPFAM" id="SSF53150">
    <property type="entry name" value="DNA repair protein MutS, domain II"/>
    <property type="match status" value="1"/>
</dbReference>
<dbReference type="Proteomes" id="UP000199584">
    <property type="component" value="Unassembled WGS sequence"/>
</dbReference>
<dbReference type="InterPro" id="IPR007695">
    <property type="entry name" value="DNA_mismatch_repair_MutS-lik_N"/>
</dbReference>
<keyword evidence="3 9" id="KW-0547">Nucleotide-binding</keyword>
<keyword evidence="6 9" id="KW-0238">DNA-binding</keyword>
<dbReference type="Gene3D" id="3.30.420.110">
    <property type="entry name" value="MutS, connector domain"/>
    <property type="match status" value="1"/>
</dbReference>
<dbReference type="InterPro" id="IPR005748">
    <property type="entry name" value="DNA_mismatch_repair_MutS"/>
</dbReference>
<dbReference type="InterPro" id="IPR007861">
    <property type="entry name" value="DNA_mismatch_repair_MutS_clamp"/>
</dbReference>
<dbReference type="GO" id="GO:0140664">
    <property type="term" value="F:ATP-dependent DNA damage sensor activity"/>
    <property type="evidence" value="ECO:0007669"/>
    <property type="project" value="InterPro"/>
</dbReference>
<dbReference type="Gene3D" id="1.10.1420.10">
    <property type="match status" value="2"/>
</dbReference>
<dbReference type="PROSITE" id="PS00486">
    <property type="entry name" value="DNA_MISMATCH_REPAIR_2"/>
    <property type="match status" value="1"/>
</dbReference>
<dbReference type="InterPro" id="IPR000432">
    <property type="entry name" value="DNA_mismatch_repair_MutS_C"/>
</dbReference>
<dbReference type="SMART" id="SM00534">
    <property type="entry name" value="MUTSac"/>
    <property type="match status" value="1"/>
</dbReference>
<dbReference type="FunFam" id="1.10.1420.10:FF:000007">
    <property type="entry name" value="DNA mismatch repair protein MutS"/>
    <property type="match status" value="1"/>
</dbReference>
<evidence type="ECO:0000256" key="10">
    <source>
        <dbReference type="RuleBase" id="RU003756"/>
    </source>
</evidence>
<evidence type="ECO:0000256" key="5">
    <source>
        <dbReference type="ARBA" id="ARBA00022840"/>
    </source>
</evidence>
<dbReference type="EMBL" id="FOYM01000013">
    <property type="protein sequence ID" value="SFR06072.1"/>
    <property type="molecule type" value="Genomic_DNA"/>
</dbReference>
<dbReference type="InterPro" id="IPR027417">
    <property type="entry name" value="P-loop_NTPase"/>
</dbReference>
<dbReference type="AlphaFoldDB" id="A0A1I6DL52"/>
<dbReference type="PANTHER" id="PTHR11361">
    <property type="entry name" value="DNA MISMATCH REPAIR PROTEIN MUTS FAMILY MEMBER"/>
    <property type="match status" value="1"/>
</dbReference>
<dbReference type="NCBIfam" id="NF003810">
    <property type="entry name" value="PRK05399.1"/>
    <property type="match status" value="1"/>
</dbReference>
<dbReference type="InterPro" id="IPR017261">
    <property type="entry name" value="DNA_mismatch_repair_MutS/MSH"/>
</dbReference>
<sequence length="867" mass="98073">MAYTPMMQQYLKIKQQYKDYILFFRMGDFYEMFFDDALTAARDLEITLTARDGGGGEKVPMCGVPHHAAESYIARLIEKGRRVAICDQMEDPRQAKGLVKREVTRIVTPGTVMENQCLEENNNNYLGSLLVDQNGCGLAYTDISTGLFCITQFTGSNSFNESIDELMRLQPAELLVSRQKHRAVAGILTGAGNVLLNAVDDEIFDYDRARDIMRRQFGRDWPENGADRLEFGLRAAGAILYYLQETQKRSLKQINKPQVYFTNQFMRIDAASRRNLELTRSIRDGLRWGTLLWVLDLTSTAMGGRLLKTWIEQPLVDPTLINRRLDAVEEFVQNMFLREQIKEMLKKVYDLERLAGRVAYGSANARDLLALSKSFDVLPELKKVLGHCKTRLITQIATSLDDMSDINELLRAAIMDDPPVSIRDGGIIRDGYHPEVDRLRSASRDGKNWLAELEAEERQKTGIKSLKVRYNKVFGYYLEVTKANLNQVPDYYIRRQTLVNAERFITPRLKEYEDMIMGAEDRLIQLEFQLFCELRQKLTEQVDRIQDAAGRIAELDVLVSFAEAAERAGYVRPLVSNSRKMVIEEGRHPVVERVLEAGSFVPNDTLLDDDNRLVLITGPNMAGKSTYMRQVALIALMAQAGSFVPAARAEIGVVDMIFTRIGAADDLAGGRSTFMVEMSECRDIVNNATDASLIIMDEVGRGTSTYDGISIARALVEYINASIGARTLFSTHYHELTDLDILPGVVNYTINIREINDEIIFLRKVLPGKVDRSYGIQVARLAGLPERILRRAKEILLDMESRGGQGRSTADCQIDPAGVKQREAKRDGHCRQCLIKRLTDELADLDTSRMTPLEALNLLAHWQEKLK</sequence>
<evidence type="ECO:0000256" key="6">
    <source>
        <dbReference type="ARBA" id="ARBA00023125"/>
    </source>
</evidence>
<dbReference type="GO" id="GO:0005829">
    <property type="term" value="C:cytosol"/>
    <property type="evidence" value="ECO:0007669"/>
    <property type="project" value="TreeGrafter"/>
</dbReference>
<dbReference type="SUPFAM" id="SSF48334">
    <property type="entry name" value="DNA repair protein MutS, domain III"/>
    <property type="match status" value="1"/>
</dbReference>
<dbReference type="GO" id="GO:0005524">
    <property type="term" value="F:ATP binding"/>
    <property type="evidence" value="ECO:0007669"/>
    <property type="project" value="UniProtKB-UniRule"/>
</dbReference>
<evidence type="ECO:0000256" key="9">
    <source>
        <dbReference type="HAMAP-Rule" id="MF_00096"/>
    </source>
</evidence>
<name>A0A1I6DL52_9FIRM</name>
<evidence type="ECO:0000256" key="3">
    <source>
        <dbReference type="ARBA" id="ARBA00022741"/>
    </source>
</evidence>
<evidence type="ECO:0000313" key="12">
    <source>
        <dbReference type="EMBL" id="SFR06072.1"/>
    </source>
</evidence>
<dbReference type="GO" id="GO:0030983">
    <property type="term" value="F:mismatched DNA binding"/>
    <property type="evidence" value="ECO:0007669"/>
    <property type="project" value="InterPro"/>
</dbReference>
<protein>
    <recommendedName>
        <fullName evidence="2 9">DNA mismatch repair protein MutS</fullName>
    </recommendedName>
</protein>
<dbReference type="Pfam" id="PF05188">
    <property type="entry name" value="MutS_II"/>
    <property type="match status" value="1"/>
</dbReference>
<evidence type="ECO:0000256" key="1">
    <source>
        <dbReference type="ARBA" id="ARBA00006271"/>
    </source>
</evidence>
<dbReference type="PIRSF" id="PIRSF037677">
    <property type="entry name" value="DNA_mis_repair_Msh6"/>
    <property type="match status" value="1"/>
</dbReference>
<dbReference type="PANTHER" id="PTHR11361:SF34">
    <property type="entry name" value="DNA MISMATCH REPAIR PROTEIN MSH1, MITOCHONDRIAL"/>
    <property type="match status" value="1"/>
</dbReference>
<dbReference type="GO" id="GO:0003684">
    <property type="term" value="F:damaged DNA binding"/>
    <property type="evidence" value="ECO:0007669"/>
    <property type="project" value="UniProtKB-UniRule"/>
</dbReference>
<dbReference type="CDD" id="cd03284">
    <property type="entry name" value="ABC_MutS1"/>
    <property type="match status" value="1"/>
</dbReference>
<reference evidence="13" key="1">
    <citation type="submission" date="2016-10" db="EMBL/GenBank/DDBJ databases">
        <authorList>
            <person name="Varghese N."/>
            <person name="Submissions S."/>
        </authorList>
    </citation>
    <scope>NUCLEOTIDE SEQUENCE [LARGE SCALE GENOMIC DNA]</scope>
    <source>
        <strain evidence="13">DSM 3669</strain>
    </source>
</reference>
<accession>A0A1I6DL52</accession>
<dbReference type="HAMAP" id="MF_00096">
    <property type="entry name" value="MutS"/>
    <property type="match status" value="1"/>
</dbReference>
<dbReference type="InterPro" id="IPR016151">
    <property type="entry name" value="DNA_mismatch_repair_MutS_N"/>
</dbReference>
<dbReference type="Pfam" id="PF05190">
    <property type="entry name" value="MutS_IV"/>
    <property type="match status" value="1"/>
</dbReference>
<dbReference type="Gene3D" id="3.40.1170.10">
    <property type="entry name" value="DNA repair protein MutS, domain I"/>
    <property type="match status" value="1"/>
</dbReference>
<dbReference type="InterPro" id="IPR036187">
    <property type="entry name" value="DNA_mismatch_repair_MutS_sf"/>
</dbReference>
<evidence type="ECO:0000256" key="4">
    <source>
        <dbReference type="ARBA" id="ARBA00022763"/>
    </source>
</evidence>
<keyword evidence="7 9" id="KW-0234">DNA repair</keyword>
<dbReference type="Pfam" id="PF00488">
    <property type="entry name" value="MutS_V"/>
    <property type="match status" value="1"/>
</dbReference>
<dbReference type="InterPro" id="IPR036678">
    <property type="entry name" value="MutS_con_dom_sf"/>
</dbReference>
<dbReference type="FunFam" id="3.40.1170.10:FF:000001">
    <property type="entry name" value="DNA mismatch repair protein MutS"/>
    <property type="match status" value="1"/>
</dbReference>
<evidence type="ECO:0000259" key="11">
    <source>
        <dbReference type="PROSITE" id="PS00486"/>
    </source>
</evidence>
<organism evidence="12 13">
    <name type="scientific">Desulfoscipio geothermicus DSM 3669</name>
    <dbReference type="NCBI Taxonomy" id="1121426"/>
    <lineage>
        <taxon>Bacteria</taxon>
        <taxon>Bacillati</taxon>
        <taxon>Bacillota</taxon>
        <taxon>Clostridia</taxon>
        <taxon>Eubacteriales</taxon>
        <taxon>Desulfallaceae</taxon>
        <taxon>Desulfoscipio</taxon>
    </lineage>
</organism>
<feature type="binding site" evidence="9">
    <location>
        <begin position="618"/>
        <end position="625"/>
    </location>
    <ligand>
        <name>ATP</name>
        <dbReference type="ChEBI" id="CHEBI:30616"/>
    </ligand>
</feature>
<evidence type="ECO:0000256" key="7">
    <source>
        <dbReference type="ARBA" id="ARBA00023204"/>
    </source>
</evidence>
<dbReference type="Gene3D" id="3.40.50.300">
    <property type="entry name" value="P-loop containing nucleotide triphosphate hydrolases"/>
    <property type="match status" value="1"/>
</dbReference>
<comment type="similarity">
    <text evidence="1 9 10">Belongs to the DNA mismatch repair MutS family.</text>
</comment>
<evidence type="ECO:0000256" key="8">
    <source>
        <dbReference type="ARBA" id="ARBA00024647"/>
    </source>
</evidence>
<dbReference type="STRING" id="39060.SAMN05660706_1133"/>
<dbReference type="GO" id="GO:0006298">
    <property type="term" value="P:mismatch repair"/>
    <property type="evidence" value="ECO:0007669"/>
    <property type="project" value="UniProtKB-UniRule"/>
</dbReference>
<feature type="domain" description="DNA mismatch repair proteins mutS family" evidence="11">
    <location>
        <begin position="692"/>
        <end position="708"/>
    </location>
</feature>
<dbReference type="Pfam" id="PF05192">
    <property type="entry name" value="MutS_III"/>
    <property type="match status" value="1"/>
</dbReference>
<gene>
    <name evidence="9" type="primary">mutS</name>
    <name evidence="12" type="ORF">SAMN05660706_1133</name>
</gene>
<dbReference type="InterPro" id="IPR007696">
    <property type="entry name" value="DNA_mismatch_repair_MutS_core"/>
</dbReference>
<evidence type="ECO:0000256" key="2">
    <source>
        <dbReference type="ARBA" id="ARBA00021982"/>
    </source>
</evidence>
<keyword evidence="5 9" id="KW-0067">ATP-binding</keyword>
<dbReference type="OrthoDB" id="9802448at2"/>
<dbReference type="InterPro" id="IPR007860">
    <property type="entry name" value="DNA_mmatch_repair_MutS_con_dom"/>
</dbReference>
<dbReference type="NCBIfam" id="TIGR01070">
    <property type="entry name" value="mutS1"/>
    <property type="match status" value="1"/>
</dbReference>
<dbReference type="InterPro" id="IPR045076">
    <property type="entry name" value="MutS"/>
</dbReference>
<dbReference type="FunFam" id="3.40.50.300:FF:000870">
    <property type="entry name" value="MutS protein homolog 4"/>
    <property type="match status" value="1"/>
</dbReference>
<keyword evidence="4 9" id="KW-0227">DNA damage</keyword>
<dbReference type="SMART" id="SM00533">
    <property type="entry name" value="MUTSd"/>
    <property type="match status" value="1"/>
</dbReference>
<dbReference type="SUPFAM" id="SSF52540">
    <property type="entry name" value="P-loop containing nucleoside triphosphate hydrolases"/>
    <property type="match status" value="1"/>
</dbReference>